<dbReference type="Proteomes" id="UP000199296">
    <property type="component" value="Unassembled WGS sequence"/>
</dbReference>
<feature type="transmembrane region" description="Helical" evidence="8">
    <location>
        <begin position="227"/>
        <end position="255"/>
    </location>
</feature>
<evidence type="ECO:0000256" key="4">
    <source>
        <dbReference type="ARBA" id="ARBA00022475"/>
    </source>
</evidence>
<organism evidence="9 10">
    <name type="scientific">Psychroflexus sediminis</name>
    <dbReference type="NCBI Taxonomy" id="470826"/>
    <lineage>
        <taxon>Bacteria</taxon>
        <taxon>Pseudomonadati</taxon>
        <taxon>Bacteroidota</taxon>
        <taxon>Flavobacteriia</taxon>
        <taxon>Flavobacteriales</taxon>
        <taxon>Flavobacteriaceae</taxon>
        <taxon>Psychroflexus</taxon>
    </lineage>
</organism>
<keyword evidence="6 8" id="KW-1133">Transmembrane helix</keyword>
<gene>
    <name evidence="9" type="ORF">SAMN04488027_1085</name>
</gene>
<keyword evidence="7 8" id="KW-0472">Membrane</keyword>
<evidence type="ECO:0000256" key="5">
    <source>
        <dbReference type="ARBA" id="ARBA00022692"/>
    </source>
</evidence>
<dbReference type="PANTHER" id="PTHR21716:SF53">
    <property type="entry name" value="PERMEASE PERM-RELATED"/>
    <property type="match status" value="1"/>
</dbReference>
<proteinExistence type="inferred from homology"/>
<feature type="transmembrane region" description="Helical" evidence="8">
    <location>
        <begin position="298"/>
        <end position="322"/>
    </location>
</feature>
<feature type="transmembrane region" description="Helical" evidence="8">
    <location>
        <begin position="57"/>
        <end position="78"/>
    </location>
</feature>
<feature type="transmembrane region" description="Helical" evidence="8">
    <location>
        <begin position="147"/>
        <end position="165"/>
    </location>
</feature>
<dbReference type="OrthoDB" id="9793390at2"/>
<comment type="subcellular location">
    <subcellularLocation>
        <location evidence="1">Cell membrane</location>
        <topology evidence="1">Multi-pass membrane protein</topology>
    </subcellularLocation>
</comment>
<dbReference type="AlphaFoldDB" id="A0A1G7XBE0"/>
<evidence type="ECO:0000256" key="3">
    <source>
        <dbReference type="ARBA" id="ARBA00022448"/>
    </source>
</evidence>
<accession>A0A1G7XBE0</accession>
<comment type="similarity">
    <text evidence="2">Belongs to the autoinducer-2 exporter (AI-2E) (TC 2.A.86) family.</text>
</comment>
<dbReference type="STRING" id="470826.SAMN04488027_1085"/>
<keyword evidence="5 8" id="KW-0812">Transmembrane</keyword>
<keyword evidence="4" id="KW-1003">Cell membrane</keyword>
<sequence length="369" mass="40897">MKVSFQRSFFTLAFLALFITFLVVGKSILVPLGIALLLAFILYPVHKKLTNWGVGNILAGFLSILIMIIIISGGLTFFSAEIIALSDEISNFGSKLSSLYTDIIIYINKNISFVDQLNEDELLNDLTSWLKDSAGTVLGGTFNSTTSFLTGMITMFIYLFLFLIFNKGLVRAFMKFSPADKKEQFFGMLKGIQQVGQKYLSGMLILILILGTLNSIGLWIIGIDSPFLFGFLAASLSIIPYIGTTLGATIPVLYAFMSHDQLWVPFAVAMMFWFVQLLEGNFLNPKIVGSSVNVNAFAAILSLIIGASVWGVAGMILFLPFAAMLKVICKEYETLEPIGLLIGNENFETNKKDKKSIFKRLKEKVMHKK</sequence>
<evidence type="ECO:0000256" key="6">
    <source>
        <dbReference type="ARBA" id="ARBA00022989"/>
    </source>
</evidence>
<feature type="transmembrane region" description="Helical" evidence="8">
    <location>
        <begin position="262"/>
        <end position="278"/>
    </location>
</feature>
<dbReference type="PANTHER" id="PTHR21716">
    <property type="entry name" value="TRANSMEMBRANE PROTEIN"/>
    <property type="match status" value="1"/>
</dbReference>
<feature type="transmembrane region" description="Helical" evidence="8">
    <location>
        <begin position="199"/>
        <end position="221"/>
    </location>
</feature>
<dbReference type="InterPro" id="IPR002549">
    <property type="entry name" value="AI-2E-like"/>
</dbReference>
<dbReference type="GO" id="GO:0005886">
    <property type="term" value="C:plasma membrane"/>
    <property type="evidence" value="ECO:0007669"/>
    <property type="project" value="UniProtKB-SubCell"/>
</dbReference>
<feature type="transmembrane region" description="Helical" evidence="8">
    <location>
        <begin position="12"/>
        <end position="45"/>
    </location>
</feature>
<evidence type="ECO:0000256" key="8">
    <source>
        <dbReference type="SAM" id="Phobius"/>
    </source>
</evidence>
<name>A0A1G7XBE0_9FLAO</name>
<dbReference type="Pfam" id="PF01594">
    <property type="entry name" value="AI-2E_transport"/>
    <property type="match status" value="1"/>
</dbReference>
<keyword evidence="3" id="KW-0813">Transport</keyword>
<protein>
    <submittedName>
        <fullName evidence="9">Predicted PurR-regulated permease PerM</fullName>
    </submittedName>
</protein>
<keyword evidence="10" id="KW-1185">Reference proteome</keyword>
<dbReference type="EMBL" id="FNCW01000008">
    <property type="protein sequence ID" value="SDG81516.1"/>
    <property type="molecule type" value="Genomic_DNA"/>
</dbReference>
<evidence type="ECO:0000256" key="1">
    <source>
        <dbReference type="ARBA" id="ARBA00004651"/>
    </source>
</evidence>
<evidence type="ECO:0000313" key="10">
    <source>
        <dbReference type="Proteomes" id="UP000199296"/>
    </source>
</evidence>
<dbReference type="RefSeq" id="WP_093368084.1">
    <property type="nucleotide sequence ID" value="NZ_FNCW01000008.1"/>
</dbReference>
<reference evidence="9 10" key="1">
    <citation type="submission" date="2016-10" db="EMBL/GenBank/DDBJ databases">
        <authorList>
            <person name="de Groot N.N."/>
        </authorList>
    </citation>
    <scope>NUCLEOTIDE SEQUENCE [LARGE SCALE GENOMIC DNA]</scope>
    <source>
        <strain evidence="9 10">DSM 19803</strain>
    </source>
</reference>
<evidence type="ECO:0000256" key="2">
    <source>
        <dbReference type="ARBA" id="ARBA00009773"/>
    </source>
</evidence>
<evidence type="ECO:0000313" key="9">
    <source>
        <dbReference type="EMBL" id="SDG81516.1"/>
    </source>
</evidence>
<evidence type="ECO:0000256" key="7">
    <source>
        <dbReference type="ARBA" id="ARBA00023136"/>
    </source>
</evidence>